<dbReference type="CDD" id="cd02440">
    <property type="entry name" value="AdoMet_MTases"/>
    <property type="match status" value="1"/>
</dbReference>
<dbReference type="EC" id="2.1.1.-" evidence="8"/>
<dbReference type="SMART" id="SM00650">
    <property type="entry name" value="rADc"/>
    <property type="match status" value="1"/>
</dbReference>
<keyword evidence="4 8" id="KW-0808">Transferase</keyword>
<name>K1T6T6_9ZZZZ</name>
<dbReference type="GO" id="GO:0005829">
    <property type="term" value="C:cytosol"/>
    <property type="evidence" value="ECO:0007669"/>
    <property type="project" value="TreeGrafter"/>
</dbReference>
<dbReference type="PROSITE" id="PS51689">
    <property type="entry name" value="SAM_RNA_A_N6_MT"/>
    <property type="match status" value="1"/>
</dbReference>
<keyword evidence="1" id="KW-0963">Cytoplasm</keyword>
<keyword evidence="5" id="KW-0949">S-adenosyl-L-methionine</keyword>
<sequence length="254" mass="27898">MKISYSVWKDSKRLKKMSVDLADINIVKSVLARHGFAFSKSLGQNFLIDSSVCPRMADAAATDKSCGVLEVGPGIGVLTSELSKRAKKVVSVELDKRLLPVLHETLCDCNNVEIVNDDILNLDLKKLISEKLADCSEVTVCANLPYYITSPVIMKLLSEQLPLKKIVVMVQKEAADRFCAEVGGKNSGAVTVGVNYYADARLLFPVPRESFIPSPKVDSAVIELTLLDGKRVTPKSEKVFFNTVKAAFSMRRKT</sequence>
<dbReference type="FunFam" id="3.40.50.150:FF:000023">
    <property type="entry name" value="Ribosomal RNA small subunit methyltransferase A"/>
    <property type="match status" value="1"/>
</dbReference>
<evidence type="ECO:0000313" key="8">
    <source>
        <dbReference type="EMBL" id="EKC65333.1"/>
    </source>
</evidence>
<evidence type="ECO:0000256" key="6">
    <source>
        <dbReference type="ARBA" id="ARBA00022884"/>
    </source>
</evidence>
<dbReference type="GO" id="GO:0000179">
    <property type="term" value="F:rRNA (adenine-N6,N6-)-dimethyltransferase activity"/>
    <property type="evidence" value="ECO:0007669"/>
    <property type="project" value="InterPro"/>
</dbReference>
<evidence type="ECO:0000256" key="1">
    <source>
        <dbReference type="ARBA" id="ARBA00022490"/>
    </source>
</evidence>
<feature type="domain" description="Ribosomal RNA adenine methylase transferase N-terminal" evidence="7">
    <location>
        <begin position="52"/>
        <end position="228"/>
    </location>
</feature>
<evidence type="ECO:0000256" key="3">
    <source>
        <dbReference type="ARBA" id="ARBA00022603"/>
    </source>
</evidence>
<dbReference type="SUPFAM" id="SSF53335">
    <property type="entry name" value="S-adenosyl-L-methionine-dependent methyltransferases"/>
    <property type="match status" value="1"/>
</dbReference>
<gene>
    <name evidence="8" type="ORF">OBE_06498</name>
</gene>
<dbReference type="PROSITE" id="PS01131">
    <property type="entry name" value="RRNA_A_DIMETH"/>
    <property type="match status" value="1"/>
</dbReference>
<dbReference type="Gene3D" id="3.40.50.150">
    <property type="entry name" value="Vaccinia Virus protein VP39"/>
    <property type="match status" value="1"/>
</dbReference>
<evidence type="ECO:0000256" key="2">
    <source>
        <dbReference type="ARBA" id="ARBA00022552"/>
    </source>
</evidence>
<reference evidence="8" key="1">
    <citation type="journal article" date="2013" name="Environ. Microbiol.">
        <title>Microbiota from the distal guts of lean and obese adolescents exhibit partial functional redundancy besides clear differences in community structure.</title>
        <authorList>
            <person name="Ferrer M."/>
            <person name="Ruiz A."/>
            <person name="Lanza F."/>
            <person name="Haange S.B."/>
            <person name="Oberbach A."/>
            <person name="Till H."/>
            <person name="Bargiela R."/>
            <person name="Campoy C."/>
            <person name="Segura M.T."/>
            <person name="Richter M."/>
            <person name="von Bergen M."/>
            <person name="Seifert J."/>
            <person name="Suarez A."/>
        </authorList>
    </citation>
    <scope>NUCLEOTIDE SEQUENCE</scope>
</reference>
<dbReference type="InterPro" id="IPR029063">
    <property type="entry name" value="SAM-dependent_MTases_sf"/>
</dbReference>
<organism evidence="8">
    <name type="scientific">human gut metagenome</name>
    <dbReference type="NCBI Taxonomy" id="408170"/>
    <lineage>
        <taxon>unclassified sequences</taxon>
        <taxon>metagenomes</taxon>
        <taxon>organismal metagenomes</taxon>
    </lineage>
</organism>
<dbReference type="EMBL" id="AJWZ01004477">
    <property type="protein sequence ID" value="EKC65333.1"/>
    <property type="molecule type" value="Genomic_DNA"/>
</dbReference>
<dbReference type="PANTHER" id="PTHR11727">
    <property type="entry name" value="DIMETHYLADENOSINE TRANSFERASE"/>
    <property type="match status" value="1"/>
</dbReference>
<dbReference type="InterPro" id="IPR020598">
    <property type="entry name" value="rRNA_Ade_methylase_Trfase_N"/>
</dbReference>
<dbReference type="Pfam" id="PF00398">
    <property type="entry name" value="RrnaAD"/>
    <property type="match status" value="1"/>
</dbReference>
<accession>K1T6T6</accession>
<dbReference type="AlphaFoldDB" id="K1T6T6"/>
<dbReference type="InterPro" id="IPR011530">
    <property type="entry name" value="rRNA_adenine_dimethylase"/>
</dbReference>
<dbReference type="NCBIfam" id="TIGR00755">
    <property type="entry name" value="ksgA"/>
    <property type="match status" value="1"/>
</dbReference>
<evidence type="ECO:0000256" key="5">
    <source>
        <dbReference type="ARBA" id="ARBA00022691"/>
    </source>
</evidence>
<proteinExistence type="predicted"/>
<dbReference type="GO" id="GO:0003723">
    <property type="term" value="F:RNA binding"/>
    <property type="evidence" value="ECO:0007669"/>
    <property type="project" value="UniProtKB-KW"/>
</dbReference>
<protein>
    <submittedName>
        <fullName evidence="8">Ribosomal RNA adenine methylase transferase</fullName>
        <ecNumber evidence="8">2.1.1.-</ecNumber>
    </submittedName>
</protein>
<dbReference type="InterPro" id="IPR020596">
    <property type="entry name" value="rRNA_Ade_Mease_Trfase_CS"/>
</dbReference>
<keyword evidence="2" id="KW-0698">rRNA processing</keyword>
<keyword evidence="3 8" id="KW-0489">Methyltransferase</keyword>
<keyword evidence="6" id="KW-0694">RNA-binding</keyword>
<evidence type="ECO:0000256" key="4">
    <source>
        <dbReference type="ARBA" id="ARBA00022679"/>
    </source>
</evidence>
<comment type="caution">
    <text evidence="8">The sequence shown here is derived from an EMBL/GenBank/DDBJ whole genome shotgun (WGS) entry which is preliminary data.</text>
</comment>
<evidence type="ECO:0000259" key="7">
    <source>
        <dbReference type="SMART" id="SM00650"/>
    </source>
</evidence>
<dbReference type="PANTHER" id="PTHR11727:SF7">
    <property type="entry name" value="DIMETHYLADENOSINE TRANSFERASE-RELATED"/>
    <property type="match status" value="1"/>
</dbReference>
<feature type="non-terminal residue" evidence="8">
    <location>
        <position position="254"/>
    </location>
</feature>
<dbReference type="InterPro" id="IPR001737">
    <property type="entry name" value="KsgA/Erm"/>
</dbReference>